<feature type="compositionally biased region" description="Polar residues" evidence="1">
    <location>
        <begin position="252"/>
        <end position="266"/>
    </location>
</feature>
<dbReference type="AlphaFoldDB" id="A0A0D0AX39"/>
<feature type="region of interest" description="Disordered" evidence="1">
    <location>
        <begin position="251"/>
        <end position="275"/>
    </location>
</feature>
<evidence type="ECO:0000256" key="1">
    <source>
        <dbReference type="SAM" id="MobiDB-lite"/>
    </source>
</evidence>
<feature type="compositionally biased region" description="Polar residues" evidence="1">
    <location>
        <begin position="52"/>
        <end position="73"/>
    </location>
</feature>
<evidence type="ECO:0000313" key="3">
    <source>
        <dbReference type="Proteomes" id="UP000054485"/>
    </source>
</evidence>
<dbReference type="Proteomes" id="UP000054485">
    <property type="component" value="Unassembled WGS sequence"/>
</dbReference>
<gene>
    <name evidence="2" type="ORF">CY34DRAFT_145462</name>
</gene>
<dbReference type="OrthoDB" id="2687553at2759"/>
<feature type="region of interest" description="Disordered" evidence="1">
    <location>
        <begin position="26"/>
        <end position="73"/>
    </location>
</feature>
<protein>
    <submittedName>
        <fullName evidence="2">Uncharacterized protein</fullName>
    </submittedName>
</protein>
<evidence type="ECO:0000313" key="2">
    <source>
        <dbReference type="EMBL" id="KIK42384.1"/>
    </source>
</evidence>
<dbReference type="HOGENOM" id="CLU_655823_0_0_1"/>
<accession>A0A0D0AX39</accession>
<sequence length="419" mass="45110">MLHSLNPLNNLPFSFVGTGRQKAAELTKARRSSCRREERNLMREIDELDGDMQSTDSNDTSMDTQPTTSDSIDCSLIDTTSGGKLLFSPFSGFMMMSKGYAVNGRKLKAEPRNPQRMQSRKLQYHFSQAYSPTKAPAQLSFTSTGAVCCVGPSADRDFRLSVDLCITEDGFPAAVSELPGHHVPDDDDDDSVSCKTFRCPRCYTSNHSVADDALNLNTTARETHETENGQIMDSAGEEQFCFHKIFHFPHGSKSTSAPSNTKTPSASKGEPKCADARLMNDVEKDTGIRMASCSNQTPVGGTSTGATVSPNTVPFPLCAVVDSARLPAALIEHLGPSTENVAFDSPFIACQVEEGHVALSSSLSPSLPVLPSTTVHDLYLATNGSNLLENNGISSFTSIFSTPFVNIPSYGAVLNSQPL</sequence>
<name>A0A0D0AX39_9AGAM</name>
<feature type="compositionally biased region" description="Basic and acidic residues" evidence="1">
    <location>
        <begin position="26"/>
        <end position="45"/>
    </location>
</feature>
<keyword evidence="3" id="KW-1185">Reference proteome</keyword>
<reference evidence="2 3" key="1">
    <citation type="submission" date="2014-04" db="EMBL/GenBank/DDBJ databases">
        <authorList>
            <consortium name="DOE Joint Genome Institute"/>
            <person name="Kuo A."/>
            <person name="Ruytinx J."/>
            <person name="Rineau F."/>
            <person name="Colpaert J."/>
            <person name="Kohler A."/>
            <person name="Nagy L.G."/>
            <person name="Floudas D."/>
            <person name="Copeland A."/>
            <person name="Barry K.W."/>
            <person name="Cichocki N."/>
            <person name="Veneault-Fourrey C."/>
            <person name="LaButti K."/>
            <person name="Lindquist E.A."/>
            <person name="Lipzen A."/>
            <person name="Lundell T."/>
            <person name="Morin E."/>
            <person name="Murat C."/>
            <person name="Sun H."/>
            <person name="Tunlid A."/>
            <person name="Henrissat B."/>
            <person name="Grigoriev I.V."/>
            <person name="Hibbett D.S."/>
            <person name="Martin F."/>
            <person name="Nordberg H.P."/>
            <person name="Cantor M.N."/>
            <person name="Hua S.X."/>
        </authorList>
    </citation>
    <scope>NUCLEOTIDE SEQUENCE [LARGE SCALE GENOMIC DNA]</scope>
    <source>
        <strain evidence="2 3">UH-Slu-Lm8-n1</strain>
    </source>
</reference>
<organism evidence="2 3">
    <name type="scientific">Suillus luteus UH-Slu-Lm8-n1</name>
    <dbReference type="NCBI Taxonomy" id="930992"/>
    <lineage>
        <taxon>Eukaryota</taxon>
        <taxon>Fungi</taxon>
        <taxon>Dikarya</taxon>
        <taxon>Basidiomycota</taxon>
        <taxon>Agaricomycotina</taxon>
        <taxon>Agaricomycetes</taxon>
        <taxon>Agaricomycetidae</taxon>
        <taxon>Boletales</taxon>
        <taxon>Suillineae</taxon>
        <taxon>Suillaceae</taxon>
        <taxon>Suillus</taxon>
    </lineage>
</organism>
<dbReference type="InParanoid" id="A0A0D0AX39"/>
<dbReference type="EMBL" id="KN835240">
    <property type="protein sequence ID" value="KIK42384.1"/>
    <property type="molecule type" value="Genomic_DNA"/>
</dbReference>
<reference evidence="3" key="2">
    <citation type="submission" date="2015-01" db="EMBL/GenBank/DDBJ databases">
        <title>Evolutionary Origins and Diversification of the Mycorrhizal Mutualists.</title>
        <authorList>
            <consortium name="DOE Joint Genome Institute"/>
            <consortium name="Mycorrhizal Genomics Consortium"/>
            <person name="Kohler A."/>
            <person name="Kuo A."/>
            <person name="Nagy L.G."/>
            <person name="Floudas D."/>
            <person name="Copeland A."/>
            <person name="Barry K.W."/>
            <person name="Cichocki N."/>
            <person name="Veneault-Fourrey C."/>
            <person name="LaButti K."/>
            <person name="Lindquist E.A."/>
            <person name="Lipzen A."/>
            <person name="Lundell T."/>
            <person name="Morin E."/>
            <person name="Murat C."/>
            <person name="Riley R."/>
            <person name="Ohm R."/>
            <person name="Sun H."/>
            <person name="Tunlid A."/>
            <person name="Henrissat B."/>
            <person name="Grigoriev I.V."/>
            <person name="Hibbett D.S."/>
            <person name="Martin F."/>
        </authorList>
    </citation>
    <scope>NUCLEOTIDE SEQUENCE [LARGE SCALE GENOMIC DNA]</scope>
    <source>
        <strain evidence="3">UH-Slu-Lm8-n1</strain>
    </source>
</reference>
<proteinExistence type="predicted"/>